<feature type="region of interest" description="Disordered" evidence="13">
    <location>
        <begin position="382"/>
        <end position="432"/>
    </location>
</feature>
<dbReference type="Pfam" id="PF21363">
    <property type="entry name" value="TRAF3_RING"/>
    <property type="match status" value="1"/>
</dbReference>
<feature type="domain" description="TRAF-type" evidence="16">
    <location>
        <begin position="136"/>
        <end position="190"/>
    </location>
</feature>
<feature type="region of interest" description="Disordered" evidence="13">
    <location>
        <begin position="453"/>
        <end position="474"/>
    </location>
</feature>
<keyword evidence="2" id="KW-0963">Cytoplasm</keyword>
<keyword evidence="4" id="KW-0053">Apoptosis</keyword>
<evidence type="ECO:0000256" key="9">
    <source>
        <dbReference type="ARBA" id="ARBA00022843"/>
    </source>
</evidence>
<keyword evidence="3" id="KW-1017">Isopeptide bond</keyword>
<dbReference type="PROSITE" id="PS50144">
    <property type="entry name" value="MATH"/>
    <property type="match status" value="1"/>
</dbReference>
<accession>A0A974C279</accession>
<name>A0A974C279_XENLA</name>
<dbReference type="InterPro" id="IPR037304">
    <property type="entry name" value="TRAF3_MATH"/>
</dbReference>
<feature type="compositionally biased region" description="Polar residues" evidence="13">
    <location>
        <begin position="338"/>
        <end position="349"/>
    </location>
</feature>
<dbReference type="CDD" id="cd03777">
    <property type="entry name" value="MATH_TRAF3"/>
    <property type="match status" value="1"/>
</dbReference>
<dbReference type="InterPro" id="IPR049342">
    <property type="entry name" value="TRAF1-6_MATH_dom"/>
</dbReference>
<dbReference type="Proteomes" id="UP000694892">
    <property type="component" value="Chromosome 8S"/>
</dbReference>
<keyword evidence="7 11" id="KW-0863">Zinc-finger</keyword>
<dbReference type="InterPro" id="IPR013083">
    <property type="entry name" value="Znf_RING/FYVE/PHD"/>
</dbReference>
<dbReference type="PROSITE" id="PS50145">
    <property type="entry name" value="ZF_TRAF"/>
    <property type="match status" value="1"/>
</dbReference>
<evidence type="ECO:0000256" key="5">
    <source>
        <dbReference type="ARBA" id="ARBA00022723"/>
    </source>
</evidence>
<reference evidence="18" key="1">
    <citation type="journal article" date="2016" name="Nature">
        <title>Genome evolution in the allotetraploid frog Xenopus laevis.</title>
        <authorList>
            <person name="Session A.M."/>
            <person name="Uno Y."/>
            <person name="Kwon T."/>
            <person name="Chapman J.A."/>
            <person name="Toyoda A."/>
            <person name="Takahashi S."/>
            <person name="Fukui A."/>
            <person name="Hikosaka A."/>
            <person name="Suzuki A."/>
            <person name="Kondo M."/>
            <person name="van Heeringen S.J."/>
            <person name="Quigley I."/>
            <person name="Heinz S."/>
            <person name="Ogino H."/>
            <person name="Ochi H."/>
            <person name="Hellsten U."/>
            <person name="Lyons J.B."/>
            <person name="Simakov O."/>
            <person name="Putnam N."/>
            <person name="Stites J."/>
            <person name="Kuroki Y."/>
            <person name="Tanaka T."/>
            <person name="Michiue T."/>
            <person name="Watanabe M."/>
            <person name="Bogdanovic O."/>
            <person name="Lister R."/>
            <person name="Georgiou G."/>
            <person name="Paranjpe S.S."/>
            <person name="van Kruijsbergen I."/>
            <person name="Shu S."/>
            <person name="Carlson J."/>
            <person name="Kinoshita T."/>
            <person name="Ohta Y."/>
            <person name="Mawaribuchi S."/>
            <person name="Jenkins J."/>
            <person name="Grimwood J."/>
            <person name="Schmutz J."/>
            <person name="Mitros T."/>
            <person name="Mozaffari S.V."/>
            <person name="Suzuki Y."/>
            <person name="Haramoto Y."/>
            <person name="Yamamoto T.S."/>
            <person name="Takagi C."/>
            <person name="Heald R."/>
            <person name="Miller K."/>
            <person name="Haudenschild C."/>
            <person name="Kitzman J."/>
            <person name="Nakayama T."/>
            <person name="Izutsu Y."/>
            <person name="Robert J."/>
            <person name="Fortriede J."/>
            <person name="Burns K."/>
            <person name="Lotay V."/>
            <person name="Karimi K."/>
            <person name="Yasuoka Y."/>
            <person name="Dichmann D.S."/>
            <person name="Flajnik M.F."/>
            <person name="Houston D.W."/>
            <person name="Shendure J."/>
            <person name="DuPasquier L."/>
            <person name="Vize P.D."/>
            <person name="Zorn A.M."/>
            <person name="Ito M."/>
            <person name="Marcotte E.M."/>
            <person name="Wallingford J.B."/>
            <person name="Ito Y."/>
            <person name="Asashima M."/>
            <person name="Ueno N."/>
            <person name="Matsuda Y."/>
            <person name="Veenstra G.J."/>
            <person name="Fujiyama A."/>
            <person name="Harland R.M."/>
            <person name="Taira M."/>
            <person name="Rokhsar D.S."/>
        </authorList>
    </citation>
    <scope>NUCLEOTIDE SEQUENCE [LARGE SCALE GENOMIC DNA]</scope>
    <source>
        <strain evidence="18">J</strain>
    </source>
</reference>
<evidence type="ECO:0000256" key="6">
    <source>
        <dbReference type="ARBA" id="ARBA00022737"/>
    </source>
</evidence>
<evidence type="ECO:0000259" key="14">
    <source>
        <dbReference type="PROSITE" id="PS50089"/>
    </source>
</evidence>
<dbReference type="CDD" id="cd16640">
    <property type="entry name" value="RING-HC_TRAF3"/>
    <property type="match status" value="1"/>
</dbReference>
<keyword evidence="10 12" id="KW-0175">Coiled coil</keyword>
<dbReference type="AlphaFoldDB" id="A0A974C279"/>
<dbReference type="FunFam" id="3.30.40.10:FF:000286">
    <property type="entry name" value="TNF receptor-associated factor"/>
    <property type="match status" value="1"/>
</dbReference>
<sequence length="1027" mass="115356">PSCYIMDTGKKTDPSASVQRANPDRSLATTIYVPEQGGYKERFLKPVEMKYKCEKCRLVLCNPRQTECGHRFCETCMNAVLSSSNSQCMACEDIITKDKVFKDNCCRREVLALQMYCRNENRGCKELITLGNLLIHLKSDCQFEELSCPRADCKEKVIRKDLSDHIEKTCKYRETLCKFCRNQVSLVEMQKHEEVDCPSVVISCPHMCSVKSLLRSENVNRRQDGTWRASFAKVARSFLVKQLWATKWSECHATVDLDSSREKKTETPPGNMQRSRLDSGRRSAESNVAVPGDRTKKAAKGKALKVALEESFLSAGETETGAGSHPEKDPNAGAAVGSRSNSAEETNAEMTEVSGKAPRDFESAGRMEEAASTIAHRVAESALQEPRSHLISETSITDTRQGVSESAKNVTGAAACERGEWSSETNANERQTMDTDLRSVSLKEKGGNISGTFVASTNLDNSGHAGKDNESTGGSNVIEYDKIQAHFRGCCRLRQQPQCRPSSCSALLTSSVRAETKQNVLTKGIDVLIKDIRLLKGAKRTKAIRELTYLNKEMEDVEIQIKTVLDIIEPWMELYANKKRFEEIKRGGGDVAAERLFKISELLKENANENVSPPKQKSSDDNDLPLIVFDDPIEQVVTDPMPEMNVNMQPNNMPNVQSENVEGNSDGGENNANVSVKPMRGVRKNCLGMFRLVGRKSRMIMVKGTNQQIKAHEASSAVQHVNLMKEWSNYLETKVSMLQNESSEKNKSIQLLHNQMCSFEIEIERHKEQLRNNETRIIQLQRVIEGQADKLKDLDKEIRNLRQTGDEADGMKSNYESLQNRLSQLEIMAKNAASWNPGVLETQINRHDQMLSVHDIRLADMDLRFQVLETASYNGVLIWKIRDYKRRKQEAVMGKTLSLYSQPFYTGYFGYKMCARVYLNGDGMGKGTHLSLFFVIMRGEYDALLPWPFKQKVSLMLMDQGPSRRHLGDAFKPDPNSSSFKKPTGEMNIASGCPVFVAQTVLENGTYIKDDTIFIKVIVDTSDLPDP</sequence>
<dbReference type="GO" id="GO:0001817">
    <property type="term" value="P:regulation of cytokine production"/>
    <property type="evidence" value="ECO:0007669"/>
    <property type="project" value="InterPro"/>
</dbReference>
<keyword evidence="5 11" id="KW-0479">Metal-binding</keyword>
<evidence type="ECO:0000256" key="1">
    <source>
        <dbReference type="ARBA" id="ARBA00004496"/>
    </source>
</evidence>
<comment type="subcellular location">
    <subcellularLocation>
        <location evidence="1">Cytoplasm</location>
    </subcellularLocation>
</comment>
<evidence type="ECO:0000256" key="10">
    <source>
        <dbReference type="ARBA" id="ARBA00023054"/>
    </source>
</evidence>
<organism evidence="17 18">
    <name type="scientific">Xenopus laevis</name>
    <name type="common">African clawed frog</name>
    <dbReference type="NCBI Taxonomy" id="8355"/>
    <lineage>
        <taxon>Eukaryota</taxon>
        <taxon>Metazoa</taxon>
        <taxon>Chordata</taxon>
        <taxon>Craniata</taxon>
        <taxon>Vertebrata</taxon>
        <taxon>Euteleostomi</taxon>
        <taxon>Amphibia</taxon>
        <taxon>Batrachia</taxon>
        <taxon>Anura</taxon>
        <taxon>Pipoidea</taxon>
        <taxon>Pipidae</taxon>
        <taxon>Xenopodinae</taxon>
        <taxon>Xenopus</taxon>
        <taxon>Xenopus</taxon>
    </lineage>
</organism>
<dbReference type="InterPro" id="IPR002083">
    <property type="entry name" value="MATH/TRAF_dom"/>
</dbReference>
<keyword evidence="6" id="KW-0677">Repeat</keyword>
<evidence type="ECO:0000256" key="11">
    <source>
        <dbReference type="PROSITE-ProRule" id="PRU00207"/>
    </source>
</evidence>
<proteinExistence type="predicted"/>
<dbReference type="GO" id="GO:0008270">
    <property type="term" value="F:zinc ion binding"/>
    <property type="evidence" value="ECO:0007669"/>
    <property type="project" value="UniProtKB-KW"/>
</dbReference>
<dbReference type="InterPro" id="IPR001293">
    <property type="entry name" value="Znf_TRAF"/>
</dbReference>
<dbReference type="SMART" id="SM00061">
    <property type="entry name" value="MATH"/>
    <property type="match status" value="1"/>
</dbReference>
<dbReference type="Pfam" id="PF21355">
    <property type="entry name" value="TRAF-mep_MATH"/>
    <property type="match status" value="1"/>
</dbReference>
<evidence type="ECO:0000256" key="8">
    <source>
        <dbReference type="ARBA" id="ARBA00022833"/>
    </source>
</evidence>
<feature type="region of interest" description="Disordered" evidence="13">
    <location>
        <begin position="315"/>
        <end position="370"/>
    </location>
</feature>
<evidence type="ECO:0008006" key="19">
    <source>
        <dbReference type="Google" id="ProtNLM"/>
    </source>
</evidence>
<dbReference type="GO" id="GO:0050688">
    <property type="term" value="P:regulation of defense response to virus"/>
    <property type="evidence" value="ECO:0007669"/>
    <property type="project" value="InterPro"/>
</dbReference>
<dbReference type="Gene3D" id="2.60.210.10">
    <property type="entry name" value="Apoptosis, Tumor Necrosis Factor Receptor Associated Protein 2, Chain A"/>
    <property type="match status" value="1"/>
</dbReference>
<dbReference type="InterPro" id="IPR001841">
    <property type="entry name" value="Znf_RING"/>
</dbReference>
<dbReference type="PANTHER" id="PTHR10131:SF76">
    <property type="entry name" value="TNF RECEPTOR-ASSOCIATED FACTOR 3"/>
    <property type="match status" value="1"/>
</dbReference>
<dbReference type="GO" id="GO:0009898">
    <property type="term" value="C:cytoplasmic side of plasma membrane"/>
    <property type="evidence" value="ECO:0007669"/>
    <property type="project" value="TreeGrafter"/>
</dbReference>
<dbReference type="GO" id="GO:0033209">
    <property type="term" value="P:tumor necrosis factor-mediated signaling pathway"/>
    <property type="evidence" value="ECO:0007669"/>
    <property type="project" value="InterPro"/>
</dbReference>
<feature type="domain" description="RING-type" evidence="14">
    <location>
        <begin position="53"/>
        <end position="92"/>
    </location>
</feature>
<feature type="compositionally biased region" description="Basic and acidic residues" evidence="13">
    <location>
        <begin position="275"/>
        <end position="284"/>
    </location>
</feature>
<feature type="region of interest" description="Disordered" evidence="13">
    <location>
        <begin position="258"/>
        <end position="301"/>
    </location>
</feature>
<dbReference type="GO" id="GO:0045087">
    <property type="term" value="P:innate immune response"/>
    <property type="evidence" value="ECO:0007669"/>
    <property type="project" value="InterPro"/>
</dbReference>
<evidence type="ECO:0000256" key="3">
    <source>
        <dbReference type="ARBA" id="ARBA00022499"/>
    </source>
</evidence>
<evidence type="ECO:0000256" key="13">
    <source>
        <dbReference type="SAM" id="MobiDB-lite"/>
    </source>
</evidence>
<evidence type="ECO:0000313" key="17">
    <source>
        <dbReference type="EMBL" id="OCT64941.1"/>
    </source>
</evidence>
<feature type="non-terminal residue" evidence="17">
    <location>
        <position position="1"/>
    </location>
</feature>
<feature type="domain" description="MATH" evidence="15">
    <location>
        <begin position="874"/>
        <end position="1019"/>
    </location>
</feature>
<gene>
    <name evidence="17" type="ORF">XELAEV_18041180mg</name>
</gene>
<evidence type="ECO:0000259" key="16">
    <source>
        <dbReference type="PROSITE" id="PS50145"/>
    </source>
</evidence>
<evidence type="ECO:0000256" key="2">
    <source>
        <dbReference type="ARBA" id="ARBA00022490"/>
    </source>
</evidence>
<evidence type="ECO:0000259" key="15">
    <source>
        <dbReference type="PROSITE" id="PS50144"/>
    </source>
</evidence>
<dbReference type="GO" id="GO:0005164">
    <property type="term" value="F:tumor necrosis factor receptor binding"/>
    <property type="evidence" value="ECO:0007669"/>
    <property type="project" value="InterPro"/>
</dbReference>
<evidence type="ECO:0000256" key="4">
    <source>
        <dbReference type="ARBA" id="ARBA00022703"/>
    </source>
</evidence>
<dbReference type="Gene3D" id="3.30.40.10">
    <property type="entry name" value="Zinc/RING finger domain, C3HC4 (zinc finger)"/>
    <property type="match status" value="3"/>
</dbReference>
<feature type="compositionally biased region" description="Basic and acidic residues" evidence="13">
    <location>
        <begin position="357"/>
        <end position="369"/>
    </location>
</feature>
<dbReference type="GO" id="GO:0043122">
    <property type="term" value="P:regulation of canonical NF-kappaB signal transduction"/>
    <property type="evidence" value="ECO:0007669"/>
    <property type="project" value="TreeGrafter"/>
</dbReference>
<keyword evidence="9" id="KW-0832">Ubl conjugation</keyword>
<feature type="compositionally biased region" description="Polar residues" evidence="13">
    <location>
        <begin position="391"/>
        <end position="409"/>
    </location>
</feature>
<dbReference type="SUPFAM" id="SSF57953">
    <property type="entry name" value="Trimerization domain of TRAF"/>
    <property type="match status" value="1"/>
</dbReference>
<feature type="zinc finger region" description="TRAF-type" evidence="11">
    <location>
        <begin position="136"/>
        <end position="190"/>
    </location>
</feature>
<dbReference type="SUPFAM" id="SSF49599">
    <property type="entry name" value="TRAF domain-like"/>
    <property type="match status" value="2"/>
</dbReference>
<dbReference type="Pfam" id="PF02176">
    <property type="entry name" value="zf-TRAF"/>
    <property type="match status" value="1"/>
</dbReference>
<dbReference type="GO" id="GO:0008063">
    <property type="term" value="P:Toll signaling pathway"/>
    <property type="evidence" value="ECO:0007669"/>
    <property type="project" value="InterPro"/>
</dbReference>
<dbReference type="EMBL" id="CM004481">
    <property type="protein sequence ID" value="OCT64941.1"/>
    <property type="molecule type" value="Genomic_DNA"/>
</dbReference>
<dbReference type="InterPro" id="IPR008974">
    <property type="entry name" value="TRAF-like"/>
</dbReference>
<dbReference type="PROSITE" id="PS50089">
    <property type="entry name" value="ZF_RING_2"/>
    <property type="match status" value="1"/>
</dbReference>
<dbReference type="PROSITE" id="PS00518">
    <property type="entry name" value="ZF_RING_1"/>
    <property type="match status" value="1"/>
</dbReference>
<protein>
    <recommendedName>
        <fullName evidence="19">TNF receptor-associated factor 3</fullName>
    </recommendedName>
</protein>
<evidence type="ECO:0000313" key="18">
    <source>
        <dbReference type="Proteomes" id="UP000694892"/>
    </source>
</evidence>
<dbReference type="SUPFAM" id="SSF57850">
    <property type="entry name" value="RING/U-box"/>
    <property type="match status" value="1"/>
</dbReference>
<feature type="coiled-coil region" evidence="12">
    <location>
        <begin position="763"/>
        <end position="828"/>
    </location>
</feature>
<evidence type="ECO:0000256" key="7">
    <source>
        <dbReference type="ARBA" id="ARBA00022771"/>
    </source>
</evidence>
<dbReference type="InterPro" id="IPR027128">
    <property type="entry name" value="TRAF3_RING-HC"/>
</dbReference>
<dbReference type="InterPro" id="IPR049440">
    <property type="entry name" value="TRAF3/5_RING"/>
</dbReference>
<keyword evidence="8 11" id="KW-0862">Zinc</keyword>
<dbReference type="GO" id="GO:0006915">
    <property type="term" value="P:apoptotic process"/>
    <property type="evidence" value="ECO:0007669"/>
    <property type="project" value="UniProtKB-KW"/>
</dbReference>
<dbReference type="InterPro" id="IPR017907">
    <property type="entry name" value="Znf_RING_CS"/>
</dbReference>
<dbReference type="GO" id="GO:0005737">
    <property type="term" value="C:cytoplasm"/>
    <property type="evidence" value="ECO:0007669"/>
    <property type="project" value="UniProtKB-SubCell"/>
</dbReference>
<dbReference type="PANTHER" id="PTHR10131">
    <property type="entry name" value="TNF RECEPTOR ASSOCIATED FACTOR"/>
    <property type="match status" value="1"/>
</dbReference>
<dbReference type="FunFam" id="2.60.210.10:FF:000001">
    <property type="entry name" value="TNF receptor-associated factor"/>
    <property type="match status" value="1"/>
</dbReference>
<evidence type="ECO:0000256" key="12">
    <source>
        <dbReference type="SAM" id="Coils"/>
    </source>
</evidence>